<dbReference type="SUPFAM" id="SSF48695">
    <property type="entry name" value="Multiheme cytochromes"/>
    <property type="match status" value="1"/>
</dbReference>
<evidence type="ECO:0000256" key="2">
    <source>
        <dbReference type="SAM" id="SignalP"/>
    </source>
</evidence>
<evidence type="ECO:0000259" key="3">
    <source>
        <dbReference type="Pfam" id="PF09699"/>
    </source>
</evidence>
<evidence type="ECO:0000313" key="4">
    <source>
        <dbReference type="EMBL" id="SEK79788.1"/>
    </source>
</evidence>
<dbReference type="RefSeq" id="WP_090252256.1">
    <property type="nucleotide sequence ID" value="NZ_FOAA01000005.1"/>
</dbReference>
<sequence>MRHWLILMVAAIGLVTANATIAWEMDADPERPIRGVDKIPEVVVDRTAQIEEHVQRIFNSPHAFTADERTPFSDEVCITCHGRGMETLFNIEKETPERLNEPCLSCHEEGARSHWKGSTHEFAGLACVNCHAMHNERPELLKADTQMEVCGSCHLDRRSDFGKPSHHPVPEGIMQCTDCHNPHGTPGLRKLVGHTINETCFNCHAEKRGPFLWEHNPARESCVTCHNPHGSIHRPLLNARAPTLCQQCHLGTHSDVGLSGAGMDFRVQGRSCLNCHSQIHGTNHPRGRVFRE</sequence>
<dbReference type="InterPro" id="IPR010177">
    <property type="entry name" value="Paired_CXXCH_1"/>
</dbReference>
<dbReference type="AlphaFoldDB" id="A0A1H7JYZ5"/>
<dbReference type="OrthoDB" id="9814800at2"/>
<feature type="signal peptide" evidence="2">
    <location>
        <begin position="1"/>
        <end position="22"/>
    </location>
</feature>
<proteinExistence type="predicted"/>
<dbReference type="STRING" id="1396821.SAMN05444515_10579"/>
<dbReference type="InterPro" id="IPR051829">
    <property type="entry name" value="Multiheme_Cytochr_ET"/>
</dbReference>
<dbReference type="Gene3D" id="1.10.720.180">
    <property type="match status" value="1"/>
</dbReference>
<feature type="domain" description="Doubled CXXCH motif" evidence="3">
    <location>
        <begin position="124"/>
        <end position="156"/>
    </location>
</feature>
<keyword evidence="1 2" id="KW-0732">Signal</keyword>
<keyword evidence="5" id="KW-1185">Reference proteome</keyword>
<dbReference type="InterPro" id="IPR036280">
    <property type="entry name" value="Multihaem_cyt_sf"/>
</dbReference>
<dbReference type="NCBIfam" id="TIGR01905">
    <property type="entry name" value="paired_CXXCH_1"/>
    <property type="match status" value="2"/>
</dbReference>
<feature type="domain" description="Doubled CXXCH motif" evidence="3">
    <location>
        <begin position="166"/>
        <end position="208"/>
    </location>
</feature>
<dbReference type="PANTHER" id="PTHR35038:SF6">
    <property type="entry name" value="SURFACE LOCALIZED DECAHEME CYTOCHROME C LIPOPROTEIN"/>
    <property type="match status" value="1"/>
</dbReference>
<dbReference type="Proteomes" id="UP000199256">
    <property type="component" value="Unassembled WGS sequence"/>
</dbReference>
<dbReference type="NCBIfam" id="TIGR03508">
    <property type="entry name" value="decahem_SO"/>
    <property type="match status" value="1"/>
</dbReference>
<dbReference type="PANTHER" id="PTHR35038">
    <property type="entry name" value="DISSIMILATORY SULFITE REDUCTASE SIRA"/>
    <property type="match status" value="1"/>
</dbReference>
<organism evidence="4 5">
    <name type="scientific">Ectothiorhodospira marina</name>
    <dbReference type="NCBI Taxonomy" id="1396821"/>
    <lineage>
        <taxon>Bacteria</taxon>
        <taxon>Pseudomonadati</taxon>
        <taxon>Pseudomonadota</taxon>
        <taxon>Gammaproteobacteria</taxon>
        <taxon>Chromatiales</taxon>
        <taxon>Ectothiorhodospiraceae</taxon>
        <taxon>Ectothiorhodospira</taxon>
    </lineage>
</organism>
<protein>
    <submittedName>
        <fullName evidence="4">Decaheme c-type cytochrome, DmsE family</fullName>
    </submittedName>
</protein>
<gene>
    <name evidence="4" type="ORF">SAMN05444515_10579</name>
</gene>
<dbReference type="Pfam" id="PF09699">
    <property type="entry name" value="Paired_CXXCH_1"/>
    <property type="match status" value="3"/>
</dbReference>
<feature type="chain" id="PRO_5011439883" evidence="2">
    <location>
        <begin position="23"/>
        <end position="292"/>
    </location>
</feature>
<dbReference type="GO" id="GO:0016491">
    <property type="term" value="F:oxidoreductase activity"/>
    <property type="evidence" value="ECO:0007669"/>
    <property type="project" value="TreeGrafter"/>
</dbReference>
<dbReference type="EMBL" id="FOAA01000005">
    <property type="protein sequence ID" value="SEK79788.1"/>
    <property type="molecule type" value="Genomic_DNA"/>
</dbReference>
<dbReference type="Gene3D" id="1.10.287.3080">
    <property type="match status" value="2"/>
</dbReference>
<feature type="domain" description="Doubled CXXCH motif" evidence="3">
    <location>
        <begin position="215"/>
        <end position="249"/>
    </location>
</feature>
<evidence type="ECO:0000313" key="5">
    <source>
        <dbReference type="Proteomes" id="UP000199256"/>
    </source>
</evidence>
<accession>A0A1H7JYZ5</accession>
<name>A0A1H7JYZ5_9GAMM</name>
<reference evidence="5" key="1">
    <citation type="submission" date="2016-10" db="EMBL/GenBank/DDBJ databases">
        <authorList>
            <person name="Varghese N."/>
            <person name="Submissions S."/>
        </authorList>
    </citation>
    <scope>NUCLEOTIDE SEQUENCE [LARGE SCALE GENOMIC DNA]</scope>
    <source>
        <strain evidence="5">DSM 241</strain>
    </source>
</reference>
<dbReference type="InterPro" id="IPR020015">
    <property type="entry name" value="Decahaem_cyt-c_DmsE"/>
</dbReference>
<evidence type="ECO:0000256" key="1">
    <source>
        <dbReference type="ARBA" id="ARBA00022729"/>
    </source>
</evidence>